<feature type="compositionally biased region" description="Low complexity" evidence="2">
    <location>
        <begin position="20"/>
        <end position="39"/>
    </location>
</feature>
<dbReference type="PANTHER" id="PTHR18964:SF173">
    <property type="entry name" value="GLUCOKINASE"/>
    <property type="match status" value="1"/>
</dbReference>
<dbReference type="InterPro" id="IPR043129">
    <property type="entry name" value="ATPase_NBD"/>
</dbReference>
<reference evidence="3 4" key="1">
    <citation type="submission" date="2019-12" db="EMBL/GenBank/DDBJ databases">
        <title>Auraticoccus cholistani sp. nov., an actinomycete isolated from soil of Cholistan desert.</title>
        <authorList>
            <person name="Cheema M.T."/>
        </authorList>
    </citation>
    <scope>NUCLEOTIDE SEQUENCE [LARGE SCALE GENOMIC DNA]</scope>
    <source>
        <strain evidence="3 4">F435</strain>
    </source>
</reference>
<dbReference type="InterPro" id="IPR036388">
    <property type="entry name" value="WH-like_DNA-bd_sf"/>
</dbReference>
<organism evidence="3 4">
    <name type="scientific">Auraticoccus cholistanensis</name>
    <dbReference type="NCBI Taxonomy" id="2656650"/>
    <lineage>
        <taxon>Bacteria</taxon>
        <taxon>Bacillati</taxon>
        <taxon>Actinomycetota</taxon>
        <taxon>Actinomycetes</taxon>
        <taxon>Propionibacteriales</taxon>
        <taxon>Propionibacteriaceae</taxon>
        <taxon>Auraticoccus</taxon>
    </lineage>
</organism>
<dbReference type="EMBL" id="WPCU01000004">
    <property type="protein sequence ID" value="MVA75499.1"/>
    <property type="molecule type" value="Genomic_DNA"/>
</dbReference>
<name>A0A6A9V0F5_9ACTN</name>
<evidence type="ECO:0000256" key="1">
    <source>
        <dbReference type="ARBA" id="ARBA00006479"/>
    </source>
</evidence>
<keyword evidence="4" id="KW-1185">Reference proteome</keyword>
<dbReference type="Proteomes" id="UP000435304">
    <property type="component" value="Unassembled WGS sequence"/>
</dbReference>
<accession>A0A6A9V0F5</accession>
<evidence type="ECO:0000313" key="3">
    <source>
        <dbReference type="EMBL" id="MVA75499.1"/>
    </source>
</evidence>
<gene>
    <name evidence="3" type="ORF">GC722_05575</name>
</gene>
<dbReference type="InterPro" id="IPR000600">
    <property type="entry name" value="ROK"/>
</dbReference>
<dbReference type="SUPFAM" id="SSF46785">
    <property type="entry name" value="Winged helix' DNA-binding domain"/>
    <property type="match status" value="1"/>
</dbReference>
<comment type="similarity">
    <text evidence="1">Belongs to the ROK (NagC/XylR) family.</text>
</comment>
<sequence length="532" mass="56113">MNPARPAPDSHSPPMLSKIPSTTSPATRATSSRARPTTPMTKNAVMCPLLWLVAAVYPPAVPGGGPQLSPRVPAFRGRREERCSTVGTARRSTRGRGRRAITCLLAGRRHHISMSLARTHGSAVSAVPVRRRKAVMRHISGVVTPGQLLAIIIEHPHLTRAQLLELTGISRTTLLSRVEALFSLDLLVEEPSGGTGRPGRPAGQLRVKDVERTVLVADLGSTQAQLAVTTAAGEVLVTEAYDHDITDGPDVVLAEALDRLERMLADSGRGADTLCGMGLAVPGPVSPTTRRVTRSTWLSSWNDVDLTALVQRRWPVPLLVDNDANVMAVGEVELSGSDAHASVLLKVGNGVGAGLVVDGELYHGGASLEGELEHIRVDGSDRVCDCGRTGCLSALVSGRALAALLREDGLDAPNPRAVAAHVRDGNALARRLVTEGGVALGRALATAVALLDPERVMVGGDLSDTDEVLTDAIREGLRWALHTPMHRDIEVWTSSQDGRSAIRGALRMVRAAVFSPDAVDAALGERDAAPGG</sequence>
<dbReference type="AlphaFoldDB" id="A0A6A9V0F5"/>
<dbReference type="Pfam" id="PF00480">
    <property type="entry name" value="ROK"/>
    <property type="match status" value="1"/>
</dbReference>
<dbReference type="PANTHER" id="PTHR18964">
    <property type="entry name" value="ROK (REPRESSOR, ORF, KINASE) FAMILY"/>
    <property type="match status" value="1"/>
</dbReference>
<dbReference type="InterPro" id="IPR036390">
    <property type="entry name" value="WH_DNA-bd_sf"/>
</dbReference>
<proteinExistence type="inferred from homology"/>
<dbReference type="Gene3D" id="1.10.10.10">
    <property type="entry name" value="Winged helix-like DNA-binding domain superfamily/Winged helix DNA-binding domain"/>
    <property type="match status" value="1"/>
</dbReference>
<protein>
    <submittedName>
        <fullName evidence="3">ROK family protein</fullName>
    </submittedName>
</protein>
<evidence type="ECO:0000256" key="2">
    <source>
        <dbReference type="SAM" id="MobiDB-lite"/>
    </source>
</evidence>
<dbReference type="SUPFAM" id="SSF53067">
    <property type="entry name" value="Actin-like ATPase domain"/>
    <property type="match status" value="1"/>
</dbReference>
<feature type="region of interest" description="Disordered" evidence="2">
    <location>
        <begin position="1"/>
        <end position="40"/>
    </location>
</feature>
<comment type="caution">
    <text evidence="3">The sequence shown here is derived from an EMBL/GenBank/DDBJ whole genome shotgun (WGS) entry which is preliminary data.</text>
</comment>
<evidence type="ECO:0000313" key="4">
    <source>
        <dbReference type="Proteomes" id="UP000435304"/>
    </source>
</evidence>
<feature type="region of interest" description="Disordered" evidence="2">
    <location>
        <begin position="62"/>
        <end position="94"/>
    </location>
</feature>
<dbReference type="Gene3D" id="3.30.420.40">
    <property type="match status" value="2"/>
</dbReference>